<dbReference type="Gramene" id="GBG76009">
    <property type="protein sequence ID" value="GBG76009"/>
    <property type="gene ID" value="CBR_g21249"/>
</dbReference>
<evidence type="ECO:0000313" key="2">
    <source>
        <dbReference type="Proteomes" id="UP000265515"/>
    </source>
</evidence>
<gene>
    <name evidence="1" type="ORF">CBR_g21249</name>
</gene>
<dbReference type="EMBL" id="BFEA01000235">
    <property type="protein sequence ID" value="GBG76009.1"/>
    <property type="molecule type" value="Genomic_DNA"/>
</dbReference>
<dbReference type="AlphaFoldDB" id="A0A388L135"/>
<sequence length="146" mass="15785">MGVCHGPPNAQCCATYNTKMAAVTRAGWLSMVTRGEELAFHPLLAGCHVSASLRPTDLDQSRKSQELRRAFVGADGGSMERSAIQVPFSLTCCGRHSIAAVIGRGNERVHHVVYRHAGAVPGCAVFRSHEKRSGWTDRTLSNGARR</sequence>
<comment type="caution">
    <text evidence="1">The sequence shown here is derived from an EMBL/GenBank/DDBJ whole genome shotgun (WGS) entry which is preliminary data.</text>
</comment>
<reference evidence="1 2" key="1">
    <citation type="journal article" date="2018" name="Cell">
        <title>The Chara Genome: Secondary Complexity and Implications for Plant Terrestrialization.</title>
        <authorList>
            <person name="Nishiyama T."/>
            <person name="Sakayama H."/>
            <person name="Vries J.D."/>
            <person name="Buschmann H."/>
            <person name="Saint-Marcoux D."/>
            <person name="Ullrich K.K."/>
            <person name="Haas F.B."/>
            <person name="Vanderstraeten L."/>
            <person name="Becker D."/>
            <person name="Lang D."/>
            <person name="Vosolsobe S."/>
            <person name="Rombauts S."/>
            <person name="Wilhelmsson P.K.I."/>
            <person name="Janitza P."/>
            <person name="Kern R."/>
            <person name="Heyl A."/>
            <person name="Rumpler F."/>
            <person name="Villalobos L.I.A.C."/>
            <person name="Clay J.M."/>
            <person name="Skokan R."/>
            <person name="Toyoda A."/>
            <person name="Suzuki Y."/>
            <person name="Kagoshima H."/>
            <person name="Schijlen E."/>
            <person name="Tajeshwar N."/>
            <person name="Catarino B."/>
            <person name="Hetherington A.J."/>
            <person name="Saltykova A."/>
            <person name="Bonnot C."/>
            <person name="Breuninger H."/>
            <person name="Symeonidi A."/>
            <person name="Radhakrishnan G.V."/>
            <person name="Van Nieuwerburgh F."/>
            <person name="Deforce D."/>
            <person name="Chang C."/>
            <person name="Karol K.G."/>
            <person name="Hedrich R."/>
            <person name="Ulvskov P."/>
            <person name="Glockner G."/>
            <person name="Delwiche C.F."/>
            <person name="Petrasek J."/>
            <person name="Van de Peer Y."/>
            <person name="Friml J."/>
            <person name="Beilby M."/>
            <person name="Dolan L."/>
            <person name="Kohara Y."/>
            <person name="Sugano S."/>
            <person name="Fujiyama A."/>
            <person name="Delaux P.-M."/>
            <person name="Quint M."/>
            <person name="TheiBen G."/>
            <person name="Hagemann M."/>
            <person name="Harholt J."/>
            <person name="Dunand C."/>
            <person name="Zachgo S."/>
            <person name="Langdale J."/>
            <person name="Maumus F."/>
            <person name="Straeten D.V.D."/>
            <person name="Gould S.B."/>
            <person name="Rensing S.A."/>
        </authorList>
    </citation>
    <scope>NUCLEOTIDE SEQUENCE [LARGE SCALE GENOMIC DNA]</scope>
    <source>
        <strain evidence="1 2">S276</strain>
    </source>
</reference>
<proteinExistence type="predicted"/>
<organism evidence="1 2">
    <name type="scientific">Chara braunii</name>
    <name type="common">Braun's stonewort</name>
    <dbReference type="NCBI Taxonomy" id="69332"/>
    <lineage>
        <taxon>Eukaryota</taxon>
        <taxon>Viridiplantae</taxon>
        <taxon>Streptophyta</taxon>
        <taxon>Charophyceae</taxon>
        <taxon>Charales</taxon>
        <taxon>Characeae</taxon>
        <taxon>Chara</taxon>
    </lineage>
</organism>
<keyword evidence="2" id="KW-1185">Reference proteome</keyword>
<name>A0A388L135_CHABU</name>
<accession>A0A388L135</accession>
<protein>
    <submittedName>
        <fullName evidence="1">Uncharacterized protein</fullName>
    </submittedName>
</protein>
<evidence type="ECO:0000313" key="1">
    <source>
        <dbReference type="EMBL" id="GBG76009.1"/>
    </source>
</evidence>
<dbReference type="Proteomes" id="UP000265515">
    <property type="component" value="Unassembled WGS sequence"/>
</dbReference>